<comment type="caution">
    <text evidence="6">The sequence shown here is derived from an EMBL/GenBank/DDBJ whole genome shotgun (WGS) entry which is preliminary data.</text>
</comment>
<accession>A0ABR6PHP6</accession>
<evidence type="ECO:0000313" key="6">
    <source>
        <dbReference type="EMBL" id="MBB6109295.1"/>
    </source>
</evidence>
<evidence type="ECO:0000256" key="2">
    <source>
        <dbReference type="ARBA" id="ARBA00022676"/>
    </source>
</evidence>
<keyword evidence="4" id="KW-0472">Membrane</keyword>
<evidence type="ECO:0000256" key="1">
    <source>
        <dbReference type="ARBA" id="ARBA00006739"/>
    </source>
</evidence>
<dbReference type="InterPro" id="IPR029044">
    <property type="entry name" value="Nucleotide-diphossugar_trans"/>
</dbReference>
<dbReference type="Pfam" id="PF00535">
    <property type="entry name" value="Glycos_transf_2"/>
    <property type="match status" value="1"/>
</dbReference>
<dbReference type="InterPro" id="IPR001173">
    <property type="entry name" value="Glyco_trans_2-like"/>
</dbReference>
<dbReference type="CDD" id="cd04186">
    <property type="entry name" value="GT_2_like_c"/>
    <property type="match status" value="1"/>
</dbReference>
<proteinExistence type="inferred from homology"/>
<dbReference type="RefSeq" id="WP_076373328.1">
    <property type="nucleotide sequence ID" value="NZ_FTMG01000004.1"/>
</dbReference>
<organism evidence="6 7">
    <name type="scientific">Mucilaginibacter lappiensis</name>
    <dbReference type="NCBI Taxonomy" id="354630"/>
    <lineage>
        <taxon>Bacteria</taxon>
        <taxon>Pseudomonadati</taxon>
        <taxon>Bacteroidota</taxon>
        <taxon>Sphingobacteriia</taxon>
        <taxon>Sphingobacteriales</taxon>
        <taxon>Sphingobacteriaceae</taxon>
        <taxon>Mucilaginibacter</taxon>
    </lineage>
</organism>
<comment type="similarity">
    <text evidence="1">Belongs to the glycosyltransferase 2 family.</text>
</comment>
<keyword evidence="7" id="KW-1185">Reference proteome</keyword>
<reference evidence="6 7" key="1">
    <citation type="submission" date="2020-08" db="EMBL/GenBank/DDBJ databases">
        <title>Genomic Encyclopedia of Type Strains, Phase IV (KMG-V): Genome sequencing to study the core and pangenomes of soil and plant-associated prokaryotes.</title>
        <authorList>
            <person name="Whitman W."/>
        </authorList>
    </citation>
    <scope>NUCLEOTIDE SEQUENCE [LARGE SCALE GENOMIC DNA]</scope>
    <source>
        <strain evidence="6 7">ANJLi2</strain>
    </source>
</reference>
<dbReference type="PANTHER" id="PTHR43179">
    <property type="entry name" value="RHAMNOSYLTRANSFERASE WBBL"/>
    <property type="match status" value="1"/>
</dbReference>
<dbReference type="EMBL" id="JACHCB010000004">
    <property type="protein sequence ID" value="MBB6109295.1"/>
    <property type="molecule type" value="Genomic_DNA"/>
</dbReference>
<name>A0ABR6PHP6_9SPHI</name>
<evidence type="ECO:0000259" key="5">
    <source>
        <dbReference type="Pfam" id="PF00535"/>
    </source>
</evidence>
<dbReference type="Proteomes" id="UP000541583">
    <property type="component" value="Unassembled WGS sequence"/>
</dbReference>
<dbReference type="SUPFAM" id="SSF53448">
    <property type="entry name" value="Nucleotide-diphospho-sugar transferases"/>
    <property type="match status" value="1"/>
</dbReference>
<sequence length="307" mass="35276">MKKVSIVTVNFNQSAVTEDLLESIEKLNSYKNIQIIVVDNASIANPLPEWSLKYPHIVFIRSEVNLGFAGGNNLGIKEATGDYLFLVNNDTEFTSGLVEKLLQVMDANPEVGMISPMIKYYSNKQLIQYAGYTPMNYYTCRNSCIGLKQKDMGQYDHITGPTAYCHGAAMMIRKEATDKAGLMSESFFLYYEEVDWCEHIIKVGYKAWVCTDALIYHKESVSVGKKSKLKEYFMNRNRILFIRRNASLSKMLIFYIYFLLLVVPRNLIAYLKSGNRNFIPMLFKAIWWNFTHSKNSNNLGYPINTIK</sequence>
<keyword evidence="2" id="KW-0328">Glycosyltransferase</keyword>
<evidence type="ECO:0000256" key="3">
    <source>
        <dbReference type="ARBA" id="ARBA00022679"/>
    </source>
</evidence>
<protein>
    <recommendedName>
        <fullName evidence="5">Glycosyltransferase 2-like domain-containing protein</fullName>
    </recommendedName>
</protein>
<keyword evidence="4" id="KW-1133">Transmembrane helix</keyword>
<keyword evidence="3" id="KW-0808">Transferase</keyword>
<evidence type="ECO:0000256" key="4">
    <source>
        <dbReference type="SAM" id="Phobius"/>
    </source>
</evidence>
<feature type="domain" description="Glycosyltransferase 2-like" evidence="5">
    <location>
        <begin position="5"/>
        <end position="179"/>
    </location>
</feature>
<feature type="transmembrane region" description="Helical" evidence="4">
    <location>
        <begin position="252"/>
        <end position="271"/>
    </location>
</feature>
<dbReference type="PANTHER" id="PTHR43179:SF12">
    <property type="entry name" value="GALACTOFURANOSYLTRANSFERASE GLFT2"/>
    <property type="match status" value="1"/>
</dbReference>
<dbReference type="Gene3D" id="3.90.550.10">
    <property type="entry name" value="Spore Coat Polysaccharide Biosynthesis Protein SpsA, Chain A"/>
    <property type="match status" value="1"/>
</dbReference>
<gene>
    <name evidence="6" type="ORF">HDF23_002042</name>
</gene>
<evidence type="ECO:0000313" key="7">
    <source>
        <dbReference type="Proteomes" id="UP000541583"/>
    </source>
</evidence>
<keyword evidence="4" id="KW-0812">Transmembrane</keyword>